<dbReference type="RefSeq" id="XP_060326039.1">
    <property type="nucleotide sequence ID" value="XM_060478093.1"/>
</dbReference>
<evidence type="ECO:0000313" key="3">
    <source>
        <dbReference type="Proteomes" id="UP001175211"/>
    </source>
</evidence>
<protein>
    <submittedName>
        <fullName evidence="2">Uncharacterized protein</fullName>
    </submittedName>
</protein>
<evidence type="ECO:0000256" key="1">
    <source>
        <dbReference type="SAM" id="Phobius"/>
    </source>
</evidence>
<dbReference type="GeneID" id="85361641"/>
<comment type="caution">
    <text evidence="2">The sequence shown here is derived from an EMBL/GenBank/DDBJ whole genome shotgun (WGS) entry which is preliminary data.</text>
</comment>
<dbReference type="PANTHER" id="PTHR40465">
    <property type="entry name" value="CHROMOSOME 1, WHOLE GENOME SHOTGUN SEQUENCE"/>
    <property type="match status" value="1"/>
</dbReference>
<proteinExistence type="predicted"/>
<dbReference type="AlphaFoldDB" id="A0AA39JQR3"/>
<name>A0AA39JQR3_ARMTA</name>
<keyword evidence="1" id="KW-1133">Transmembrane helix</keyword>
<keyword evidence="3" id="KW-1185">Reference proteome</keyword>
<dbReference type="PANTHER" id="PTHR40465:SF1">
    <property type="entry name" value="DUF6534 DOMAIN-CONTAINING PROTEIN"/>
    <property type="match status" value="1"/>
</dbReference>
<organism evidence="2 3">
    <name type="scientific">Armillaria tabescens</name>
    <name type="common">Ringless honey mushroom</name>
    <name type="synonym">Agaricus tabescens</name>
    <dbReference type="NCBI Taxonomy" id="1929756"/>
    <lineage>
        <taxon>Eukaryota</taxon>
        <taxon>Fungi</taxon>
        <taxon>Dikarya</taxon>
        <taxon>Basidiomycota</taxon>
        <taxon>Agaricomycotina</taxon>
        <taxon>Agaricomycetes</taxon>
        <taxon>Agaricomycetidae</taxon>
        <taxon>Agaricales</taxon>
        <taxon>Marasmiineae</taxon>
        <taxon>Physalacriaceae</taxon>
        <taxon>Desarmillaria</taxon>
    </lineage>
</organism>
<feature type="transmembrane region" description="Helical" evidence="1">
    <location>
        <begin position="86"/>
        <end position="108"/>
    </location>
</feature>
<keyword evidence="1" id="KW-0472">Membrane</keyword>
<reference evidence="2" key="1">
    <citation type="submission" date="2023-06" db="EMBL/GenBank/DDBJ databases">
        <authorList>
            <consortium name="Lawrence Berkeley National Laboratory"/>
            <person name="Ahrendt S."/>
            <person name="Sahu N."/>
            <person name="Indic B."/>
            <person name="Wong-Bajracharya J."/>
            <person name="Merenyi Z."/>
            <person name="Ke H.-M."/>
            <person name="Monk M."/>
            <person name="Kocsube S."/>
            <person name="Drula E."/>
            <person name="Lipzen A."/>
            <person name="Balint B."/>
            <person name="Henrissat B."/>
            <person name="Andreopoulos B."/>
            <person name="Martin F.M."/>
            <person name="Harder C.B."/>
            <person name="Rigling D."/>
            <person name="Ford K.L."/>
            <person name="Foster G.D."/>
            <person name="Pangilinan J."/>
            <person name="Papanicolaou A."/>
            <person name="Barry K."/>
            <person name="LaButti K."/>
            <person name="Viragh M."/>
            <person name="Koriabine M."/>
            <person name="Yan M."/>
            <person name="Riley R."/>
            <person name="Champramary S."/>
            <person name="Plett K.L."/>
            <person name="Tsai I.J."/>
            <person name="Slot J."/>
            <person name="Sipos G."/>
            <person name="Plett J."/>
            <person name="Nagy L.G."/>
            <person name="Grigoriev I.V."/>
        </authorList>
    </citation>
    <scope>NUCLEOTIDE SEQUENCE</scope>
    <source>
        <strain evidence="2">CCBAS 213</strain>
    </source>
</reference>
<sequence length="145" mass="16270">MSTQLPSLGKSFGAAYIGATVAAILFGITNLQAARYYRKYPNDWLLYRYSVAALWILDTIHVALTTHAVYFYLVDSFGNFPALTEIVWSLKYLIHILIVVGVQAIYAIRIWKLGGHLHRILPWIVFLAVAAVFGGLYDYLICLAA</sequence>
<feature type="transmembrane region" description="Helical" evidence="1">
    <location>
        <begin position="12"/>
        <end position="31"/>
    </location>
</feature>
<dbReference type="EMBL" id="JAUEPS010000045">
    <property type="protein sequence ID" value="KAK0447014.1"/>
    <property type="molecule type" value="Genomic_DNA"/>
</dbReference>
<feature type="transmembrane region" description="Helical" evidence="1">
    <location>
        <begin position="120"/>
        <end position="140"/>
    </location>
</feature>
<dbReference type="Proteomes" id="UP001175211">
    <property type="component" value="Unassembled WGS sequence"/>
</dbReference>
<gene>
    <name evidence="2" type="ORF">EV420DRAFT_1647911</name>
</gene>
<accession>A0AA39JQR3</accession>
<keyword evidence="1" id="KW-0812">Transmembrane</keyword>
<evidence type="ECO:0000313" key="2">
    <source>
        <dbReference type="EMBL" id="KAK0447014.1"/>
    </source>
</evidence>
<feature type="transmembrane region" description="Helical" evidence="1">
    <location>
        <begin position="52"/>
        <end position="74"/>
    </location>
</feature>